<proteinExistence type="predicted"/>
<dbReference type="Proteomes" id="UP001374599">
    <property type="component" value="Unassembled WGS sequence"/>
</dbReference>
<name>A0ACB5UEZ4_9FIRM</name>
<comment type="caution">
    <text evidence="1">The sequence shown here is derived from an EMBL/GenBank/DDBJ whole genome shotgun (WGS) entry which is preliminary data.</text>
</comment>
<gene>
    <name evidence="1" type="ORF">AN2V17_06560</name>
</gene>
<reference evidence="1" key="1">
    <citation type="submission" date="2023-09" db="EMBL/GenBank/DDBJ databases">
        <title>Vallitalea sediminicola and Vallitalea maricola sp. nov., anaerobic bacteria isolated from marine sediment.</title>
        <authorList>
            <person name="Hirano S."/>
            <person name="Maeda A."/>
            <person name="Terahara T."/>
            <person name="Mori K."/>
            <person name="Hamada M."/>
            <person name="Matsumoto R."/>
            <person name="Kobayashi T."/>
        </authorList>
    </citation>
    <scope>NUCLEOTIDE SEQUENCE</scope>
    <source>
        <strain evidence="1">AN17-2</strain>
    </source>
</reference>
<keyword evidence="2" id="KW-1185">Reference proteome</keyword>
<organism evidence="1 2">
    <name type="scientific">Vallitalea maricola</name>
    <dbReference type="NCBI Taxonomy" id="3074433"/>
    <lineage>
        <taxon>Bacteria</taxon>
        <taxon>Bacillati</taxon>
        <taxon>Bacillota</taxon>
        <taxon>Clostridia</taxon>
        <taxon>Lachnospirales</taxon>
        <taxon>Vallitaleaceae</taxon>
        <taxon>Vallitalea</taxon>
    </lineage>
</organism>
<evidence type="ECO:0000313" key="1">
    <source>
        <dbReference type="EMBL" id="GMQ61427.1"/>
    </source>
</evidence>
<dbReference type="EMBL" id="BTPU01000009">
    <property type="protein sequence ID" value="GMQ61427.1"/>
    <property type="molecule type" value="Genomic_DNA"/>
</dbReference>
<protein>
    <submittedName>
        <fullName evidence="1">Uncharacterized protein</fullName>
    </submittedName>
</protein>
<evidence type="ECO:0000313" key="2">
    <source>
        <dbReference type="Proteomes" id="UP001374599"/>
    </source>
</evidence>
<accession>A0ACB5UEZ4</accession>
<sequence length="140" mass="16663">MKNTNELANEIIRGKDIKKYINENQKYLIQKDFHLILMDIIVEKDYDYKDIIKRGNLNRVYFYQLLSGKRNPSRNKVIQLVFGLKLNVEETQNLLKECGMKELYSKIKRDAIIMFAISKKMNIIDTELLLEEEDEELICN</sequence>